<proteinExistence type="predicted"/>
<dbReference type="Proteomes" id="UP000789759">
    <property type="component" value="Unassembled WGS sequence"/>
</dbReference>
<sequence>IYKESYNDLYEDSCEYYEPEDSCEEDEPEDSILREIYSGQMFVLFENSLQEFSPALHRIPDDIMNEIKFYVQECQLGAT</sequence>
<dbReference type="OrthoDB" id="2424260at2759"/>
<gene>
    <name evidence="1" type="ORF">CPELLU_LOCUS20962</name>
</gene>
<dbReference type="AlphaFoldDB" id="A0A9N9KH92"/>
<evidence type="ECO:0000313" key="2">
    <source>
        <dbReference type="Proteomes" id="UP000789759"/>
    </source>
</evidence>
<name>A0A9N9KH92_9GLOM</name>
<dbReference type="EMBL" id="CAJVQA010070611">
    <property type="protein sequence ID" value="CAG8833333.1"/>
    <property type="molecule type" value="Genomic_DNA"/>
</dbReference>
<protein>
    <submittedName>
        <fullName evidence="1">3478_t:CDS:1</fullName>
    </submittedName>
</protein>
<reference evidence="1" key="1">
    <citation type="submission" date="2021-06" db="EMBL/GenBank/DDBJ databases">
        <authorList>
            <person name="Kallberg Y."/>
            <person name="Tangrot J."/>
            <person name="Rosling A."/>
        </authorList>
    </citation>
    <scope>NUCLEOTIDE SEQUENCE</scope>
    <source>
        <strain evidence="1">FL966</strain>
    </source>
</reference>
<organism evidence="1 2">
    <name type="scientific">Cetraspora pellucida</name>
    <dbReference type="NCBI Taxonomy" id="1433469"/>
    <lineage>
        <taxon>Eukaryota</taxon>
        <taxon>Fungi</taxon>
        <taxon>Fungi incertae sedis</taxon>
        <taxon>Mucoromycota</taxon>
        <taxon>Glomeromycotina</taxon>
        <taxon>Glomeromycetes</taxon>
        <taxon>Diversisporales</taxon>
        <taxon>Gigasporaceae</taxon>
        <taxon>Cetraspora</taxon>
    </lineage>
</organism>
<evidence type="ECO:0000313" key="1">
    <source>
        <dbReference type="EMBL" id="CAG8833333.1"/>
    </source>
</evidence>
<accession>A0A9N9KH92</accession>
<comment type="caution">
    <text evidence="1">The sequence shown here is derived from an EMBL/GenBank/DDBJ whole genome shotgun (WGS) entry which is preliminary data.</text>
</comment>
<feature type="non-terminal residue" evidence="1">
    <location>
        <position position="1"/>
    </location>
</feature>
<keyword evidence="2" id="KW-1185">Reference proteome</keyword>
<feature type="non-terminal residue" evidence="1">
    <location>
        <position position="79"/>
    </location>
</feature>